<accession>A0AC60NV88</accession>
<gene>
    <name evidence="1" type="ORF">HPB47_011811</name>
</gene>
<dbReference type="Proteomes" id="UP000805193">
    <property type="component" value="Unassembled WGS sequence"/>
</dbReference>
<name>A0AC60NV88_IXOPE</name>
<comment type="caution">
    <text evidence="1">The sequence shown here is derived from an EMBL/GenBank/DDBJ whole genome shotgun (WGS) entry which is preliminary data.</text>
</comment>
<evidence type="ECO:0000313" key="2">
    <source>
        <dbReference type="Proteomes" id="UP000805193"/>
    </source>
</evidence>
<sequence>MDTLVASIVTMMVHLRLDGIAIHWVVPTGACQPSDVHNTLSALFANISYDDDLKCITGLVQASMRNKSYAVESAGRISIGSSTSAALEDRLTGNHERQLRSGVPHVRRNAGPSCDAIASSSPRAATGRPTSFRGERRPAQLWETAIKEKPAMGDSISHPFPLSSSFVRDVTSSPRTDPDLRASTVGHEHPASNQFAETSLTLAQASRRTTSRPRILDYVAETRERSPAATSTANRSERQVSARSPRPRRLARGVSSHAGQDQADMKTGQPKDALLSDEENSFDEDDERTPLNAAYA</sequence>
<organism evidence="1 2">
    <name type="scientific">Ixodes persulcatus</name>
    <name type="common">Taiga tick</name>
    <dbReference type="NCBI Taxonomy" id="34615"/>
    <lineage>
        <taxon>Eukaryota</taxon>
        <taxon>Metazoa</taxon>
        <taxon>Ecdysozoa</taxon>
        <taxon>Arthropoda</taxon>
        <taxon>Chelicerata</taxon>
        <taxon>Arachnida</taxon>
        <taxon>Acari</taxon>
        <taxon>Parasitiformes</taxon>
        <taxon>Ixodida</taxon>
        <taxon>Ixodoidea</taxon>
        <taxon>Ixodidae</taxon>
        <taxon>Ixodinae</taxon>
        <taxon>Ixodes</taxon>
    </lineage>
</organism>
<proteinExistence type="predicted"/>
<reference evidence="1 2" key="1">
    <citation type="journal article" date="2020" name="Cell">
        <title>Large-Scale Comparative Analyses of Tick Genomes Elucidate Their Genetic Diversity and Vector Capacities.</title>
        <authorList>
            <consortium name="Tick Genome and Microbiome Consortium (TIGMIC)"/>
            <person name="Jia N."/>
            <person name="Wang J."/>
            <person name="Shi W."/>
            <person name="Du L."/>
            <person name="Sun Y."/>
            <person name="Zhan W."/>
            <person name="Jiang J.F."/>
            <person name="Wang Q."/>
            <person name="Zhang B."/>
            <person name="Ji P."/>
            <person name="Bell-Sakyi L."/>
            <person name="Cui X.M."/>
            <person name="Yuan T.T."/>
            <person name="Jiang B.G."/>
            <person name="Yang W.F."/>
            <person name="Lam T.T."/>
            <person name="Chang Q.C."/>
            <person name="Ding S.J."/>
            <person name="Wang X.J."/>
            <person name="Zhu J.G."/>
            <person name="Ruan X.D."/>
            <person name="Zhao L."/>
            <person name="Wei J.T."/>
            <person name="Ye R.Z."/>
            <person name="Que T.C."/>
            <person name="Du C.H."/>
            <person name="Zhou Y.H."/>
            <person name="Cheng J.X."/>
            <person name="Dai P.F."/>
            <person name="Guo W.B."/>
            <person name="Han X.H."/>
            <person name="Huang E.J."/>
            <person name="Li L.F."/>
            <person name="Wei W."/>
            <person name="Gao Y.C."/>
            <person name="Liu J.Z."/>
            <person name="Shao H.Z."/>
            <person name="Wang X."/>
            <person name="Wang C.C."/>
            <person name="Yang T.C."/>
            <person name="Huo Q.B."/>
            <person name="Li W."/>
            <person name="Chen H.Y."/>
            <person name="Chen S.E."/>
            <person name="Zhou L.G."/>
            <person name="Ni X.B."/>
            <person name="Tian J.H."/>
            <person name="Sheng Y."/>
            <person name="Liu T."/>
            <person name="Pan Y.S."/>
            <person name="Xia L.Y."/>
            <person name="Li J."/>
            <person name="Zhao F."/>
            <person name="Cao W.C."/>
        </authorList>
    </citation>
    <scope>NUCLEOTIDE SEQUENCE [LARGE SCALE GENOMIC DNA]</scope>
    <source>
        <strain evidence="1">Iper-2018</strain>
    </source>
</reference>
<dbReference type="EMBL" id="JABSTQ010011464">
    <property type="protein sequence ID" value="KAG0411068.1"/>
    <property type="molecule type" value="Genomic_DNA"/>
</dbReference>
<protein>
    <submittedName>
        <fullName evidence="1">Uncharacterized protein</fullName>
    </submittedName>
</protein>
<keyword evidence="2" id="KW-1185">Reference proteome</keyword>
<feature type="non-terminal residue" evidence="1">
    <location>
        <position position="296"/>
    </location>
</feature>
<evidence type="ECO:0000313" key="1">
    <source>
        <dbReference type="EMBL" id="KAG0411068.1"/>
    </source>
</evidence>